<dbReference type="AlphaFoldDB" id="A0AA46NRI1"/>
<evidence type="ECO:0000313" key="2">
    <source>
        <dbReference type="Proteomes" id="UP001164064"/>
    </source>
</evidence>
<dbReference type="RefSeq" id="WP_263512045.1">
    <property type="nucleotide sequence ID" value="NZ_CP089051.1"/>
</dbReference>
<dbReference type="EMBL" id="CP089051">
    <property type="protein sequence ID" value="UYF70491.1"/>
    <property type="molecule type" value="Genomic_DNA"/>
</dbReference>
<dbReference type="Proteomes" id="UP001164064">
    <property type="component" value="Chromosome"/>
</dbReference>
<accession>A0AA46NRI1</accession>
<sequence>MTAKFKIKINQGATLRIPFTWTSNGTPINLTGYSARMQIRPDIDSPTIIHELTSENSGISFEPSLGKFTIFIPASVTADFSFETAVYDLELIAPNNDVYRVIEGEVTLSREVTRE</sequence>
<reference evidence="1" key="1">
    <citation type="journal article" date="2022" name="J Glob Antimicrob Resist">
        <title>Comparative analysis of IMP-4- and OXA-58-containing plasmids of three carbapenemase-producing Acinetobacter ursingii strains in the Netherlands.</title>
        <authorList>
            <person name="Hendrickx A.P.A."/>
            <person name="Schade R.P."/>
            <person name="Landman F."/>
            <person name="Bosch T."/>
            <person name="Schouls L.M."/>
            <person name="van Dijk K."/>
        </authorList>
    </citation>
    <scope>NUCLEOTIDE SEQUENCE</scope>
    <source>
        <strain evidence="1">RIVM_C010559</strain>
    </source>
</reference>
<proteinExistence type="predicted"/>
<evidence type="ECO:0000313" key="1">
    <source>
        <dbReference type="EMBL" id="UYF70491.1"/>
    </source>
</evidence>
<protein>
    <submittedName>
        <fullName evidence="1">Phage baseplate upper protein</fullName>
    </submittedName>
</protein>
<organism evidence="1 2">
    <name type="scientific">Acinetobacter ursingii</name>
    <dbReference type="NCBI Taxonomy" id="108980"/>
    <lineage>
        <taxon>Bacteria</taxon>
        <taxon>Pseudomonadati</taxon>
        <taxon>Pseudomonadota</taxon>
        <taxon>Gammaproteobacteria</taxon>
        <taxon>Moraxellales</taxon>
        <taxon>Moraxellaceae</taxon>
        <taxon>Acinetobacter</taxon>
    </lineage>
</organism>
<gene>
    <name evidence="1" type="ORF">LSO60_09300</name>
</gene>
<name>A0AA46NRI1_9GAMM</name>